<evidence type="ECO:0000313" key="3">
    <source>
        <dbReference type="Proteomes" id="UP000182771"/>
    </source>
</evidence>
<gene>
    <name evidence="2" type="ORF">SAMN05444420_102305</name>
</gene>
<name>A0A1H2TSQ4_9FLAO</name>
<dbReference type="GO" id="GO:0016887">
    <property type="term" value="F:ATP hydrolysis activity"/>
    <property type="evidence" value="ECO:0007669"/>
    <property type="project" value="InterPro"/>
</dbReference>
<feature type="domain" description="ATPase AAA-type core" evidence="1">
    <location>
        <begin position="263"/>
        <end position="362"/>
    </location>
</feature>
<dbReference type="Proteomes" id="UP000182771">
    <property type="component" value="Unassembled WGS sequence"/>
</dbReference>
<dbReference type="InterPro" id="IPR027417">
    <property type="entry name" value="P-loop_NTPase"/>
</dbReference>
<dbReference type="GeneID" id="85016397"/>
<dbReference type="PANTHER" id="PTHR40396:SF1">
    <property type="entry name" value="ATPASE AAA-TYPE CORE DOMAIN-CONTAINING PROTEIN"/>
    <property type="match status" value="1"/>
</dbReference>
<dbReference type="InterPro" id="IPR003959">
    <property type="entry name" value="ATPase_AAA_core"/>
</dbReference>
<sequence>MIIQDFSFGNFRSFKEIQTLSLTKAKLTSKKDKALEGTNTFAHLKESFLKSKVLYGGNASGKSNLIKALSVFLKIISQSVKDEKVLERINSFRLSADTMEQPSFFQMIFWIDENKYRYGFQASDKAILSEWLYERKGKKETCYFIREQKGISYLNENFFKEGDIYMGLAQQEDGSKEFLFPTSLFLKMLASFPFAKISKSIIEGFNQIKILSGLGDATMAAYAREALRIPQKKSFMLEVLKRGDTSVEKLGFLELNNEPSENMEAPKKRSVLLSAKKLRGGVDEDKIPLSLFAFEEFESEGTQRLFEYAAYLYDAFYEKKILIIDQFDALLHPLLAKKLVALFNSSANEQSQFVLTTNNTQLLLDNLLRRDQISFVEKDKEGSSHLYALAEIAGVKGDTYERDYLHGKYGATPIVGDFNELFEN</sequence>
<proteinExistence type="predicted"/>
<dbReference type="OrthoDB" id="9809324at2"/>
<evidence type="ECO:0000313" key="2">
    <source>
        <dbReference type="EMBL" id="SDW46900.1"/>
    </source>
</evidence>
<keyword evidence="3" id="KW-1185">Reference proteome</keyword>
<dbReference type="PANTHER" id="PTHR40396">
    <property type="entry name" value="ATPASE-LIKE PROTEIN"/>
    <property type="match status" value="1"/>
</dbReference>
<dbReference type="RefSeq" id="WP_016420118.1">
    <property type="nucleotide sequence ID" value="NZ_FNND01000002.1"/>
</dbReference>
<reference evidence="2 3" key="1">
    <citation type="submission" date="2016-10" db="EMBL/GenBank/DDBJ databases">
        <authorList>
            <person name="Varghese N."/>
            <person name="Submissions S."/>
        </authorList>
    </citation>
    <scope>NUCLEOTIDE SEQUENCE [LARGE SCALE GENOMIC DNA]</scope>
    <source>
        <strain evidence="2 3">DSM 11449</strain>
    </source>
</reference>
<dbReference type="EMBL" id="FNND01000002">
    <property type="protein sequence ID" value="SDW46900.1"/>
    <property type="molecule type" value="Genomic_DNA"/>
</dbReference>
<comment type="caution">
    <text evidence="2">The sequence shown here is derived from an EMBL/GenBank/DDBJ whole genome shotgun (WGS) entry which is preliminary data.</text>
</comment>
<organism evidence="2 3">
    <name type="scientific">Capnocytophaga granulosa</name>
    <dbReference type="NCBI Taxonomy" id="45242"/>
    <lineage>
        <taxon>Bacteria</taxon>
        <taxon>Pseudomonadati</taxon>
        <taxon>Bacteroidota</taxon>
        <taxon>Flavobacteriia</taxon>
        <taxon>Flavobacteriales</taxon>
        <taxon>Flavobacteriaceae</taxon>
        <taxon>Capnocytophaga</taxon>
    </lineage>
</organism>
<dbReference type="Pfam" id="PF13304">
    <property type="entry name" value="AAA_21"/>
    <property type="match status" value="2"/>
</dbReference>
<evidence type="ECO:0000259" key="1">
    <source>
        <dbReference type="Pfam" id="PF13304"/>
    </source>
</evidence>
<dbReference type="Gene3D" id="3.40.50.300">
    <property type="entry name" value="P-loop containing nucleotide triphosphate hydrolases"/>
    <property type="match status" value="1"/>
</dbReference>
<accession>A0A1H2TSQ4</accession>
<dbReference type="SUPFAM" id="SSF52540">
    <property type="entry name" value="P-loop containing nucleoside triphosphate hydrolases"/>
    <property type="match status" value="1"/>
</dbReference>
<dbReference type="GO" id="GO:0005524">
    <property type="term" value="F:ATP binding"/>
    <property type="evidence" value="ECO:0007669"/>
    <property type="project" value="InterPro"/>
</dbReference>
<dbReference type="AlphaFoldDB" id="A0A1H2TSQ4"/>
<protein>
    <recommendedName>
        <fullName evidence="1">ATPase AAA-type core domain-containing protein</fullName>
    </recommendedName>
</protein>
<feature type="domain" description="ATPase AAA-type core" evidence="1">
    <location>
        <begin position="53"/>
        <end position="157"/>
    </location>
</feature>